<keyword evidence="2" id="KW-1185">Reference proteome</keyword>
<evidence type="ECO:0000313" key="1">
    <source>
        <dbReference type="EMBL" id="WOL00683.1"/>
    </source>
</evidence>
<dbReference type="GO" id="GO:0003676">
    <property type="term" value="F:nucleic acid binding"/>
    <property type="evidence" value="ECO:0007669"/>
    <property type="project" value="InterPro"/>
</dbReference>
<dbReference type="Proteomes" id="UP001327560">
    <property type="component" value="Chromosome 3"/>
</dbReference>
<dbReference type="InterPro" id="IPR035979">
    <property type="entry name" value="RBD_domain_sf"/>
</dbReference>
<dbReference type="Gene3D" id="3.30.70.330">
    <property type="match status" value="1"/>
</dbReference>
<dbReference type="SUPFAM" id="SSF54928">
    <property type="entry name" value="RNA-binding domain, RBD"/>
    <property type="match status" value="1"/>
</dbReference>
<dbReference type="EMBL" id="CP136892">
    <property type="protein sequence ID" value="WOL00683.1"/>
    <property type="molecule type" value="Genomic_DNA"/>
</dbReference>
<accession>A0AAQ3K4P2</accession>
<protein>
    <recommendedName>
        <fullName evidence="3">RRM domain-containing protein</fullName>
    </recommendedName>
</protein>
<dbReference type="PANTHER" id="PTHR48167:SF2">
    <property type="entry name" value="EXPRESSED PROTEIN"/>
    <property type="match status" value="1"/>
</dbReference>
<evidence type="ECO:0008006" key="3">
    <source>
        <dbReference type="Google" id="ProtNLM"/>
    </source>
</evidence>
<proteinExistence type="predicted"/>
<dbReference type="AlphaFoldDB" id="A0AAQ3K4P2"/>
<gene>
    <name evidence="1" type="ORF">Cni_G09396</name>
</gene>
<name>A0AAQ3K4P2_9LILI</name>
<sequence length="222" mass="25006">MAASKLSFLRNALESRVPPQSLPLIRRIPLRCLSTEGEAPQDNASEDPFLRTPEAGLAFAKLTGIRPHTLKTDVINYLEGCNLSTNDVKVEYTKGYNPIGMLLQFSSRSAFDIAMRQNAKKGRLYKLEMISRSDWDLTTSYDGKAVVLQGLPRNSTQEDMERFLCGCNFDPSTFNVFLRPGIPDPVKIAFVQFATRIDAMNAFRLKNRSFCLNNPITIRVLH</sequence>
<evidence type="ECO:0000313" key="2">
    <source>
        <dbReference type="Proteomes" id="UP001327560"/>
    </source>
</evidence>
<dbReference type="InterPro" id="IPR012677">
    <property type="entry name" value="Nucleotide-bd_a/b_plait_sf"/>
</dbReference>
<organism evidence="1 2">
    <name type="scientific">Canna indica</name>
    <name type="common">Indian-shot</name>
    <dbReference type="NCBI Taxonomy" id="4628"/>
    <lineage>
        <taxon>Eukaryota</taxon>
        <taxon>Viridiplantae</taxon>
        <taxon>Streptophyta</taxon>
        <taxon>Embryophyta</taxon>
        <taxon>Tracheophyta</taxon>
        <taxon>Spermatophyta</taxon>
        <taxon>Magnoliopsida</taxon>
        <taxon>Liliopsida</taxon>
        <taxon>Zingiberales</taxon>
        <taxon>Cannaceae</taxon>
        <taxon>Canna</taxon>
    </lineage>
</organism>
<reference evidence="1 2" key="1">
    <citation type="submission" date="2023-10" db="EMBL/GenBank/DDBJ databases">
        <title>Chromosome-scale genome assembly provides insights into flower coloration mechanisms of Canna indica.</title>
        <authorList>
            <person name="Li C."/>
        </authorList>
    </citation>
    <scope>NUCLEOTIDE SEQUENCE [LARGE SCALE GENOMIC DNA]</scope>
    <source>
        <tissue evidence="1">Flower</tissue>
    </source>
</reference>
<dbReference type="PANTHER" id="PTHR48167">
    <property type="entry name" value="EXPRESSED PROTEIN"/>
    <property type="match status" value="1"/>
</dbReference>